<dbReference type="RefSeq" id="WP_185801986.1">
    <property type="nucleotide sequence ID" value="NZ_JACJVJ010000002.1"/>
</dbReference>
<gene>
    <name evidence="2" type="ORF">H6P80_14125</name>
</gene>
<dbReference type="InterPro" id="IPR036388">
    <property type="entry name" value="WH-like_DNA-bd_sf"/>
</dbReference>
<reference evidence="2 3" key="1">
    <citation type="submission" date="2020-08" db="EMBL/GenBank/DDBJ databases">
        <title>Draft genome sequence of Parasphingopyxis sp. GrpM-11.</title>
        <authorList>
            <person name="Oh J."/>
            <person name="Roh D.-H."/>
        </authorList>
    </citation>
    <scope>NUCLEOTIDE SEQUENCE [LARGE SCALE GENOMIC DNA]</scope>
    <source>
        <strain evidence="2 3">GrpM-11</strain>
    </source>
</reference>
<keyword evidence="3" id="KW-1185">Reference proteome</keyword>
<dbReference type="EMBL" id="JACJVJ010000002">
    <property type="protein sequence ID" value="MBC2778757.1"/>
    <property type="molecule type" value="Genomic_DNA"/>
</dbReference>
<dbReference type="Proteomes" id="UP000564378">
    <property type="component" value="Unassembled WGS sequence"/>
</dbReference>
<proteinExistence type="predicted"/>
<name>A0A842I1I5_9SPHN</name>
<feature type="domain" description="HTH luxR-type" evidence="1">
    <location>
        <begin position="131"/>
        <end position="196"/>
    </location>
</feature>
<dbReference type="CDD" id="cd06170">
    <property type="entry name" value="LuxR_C_like"/>
    <property type="match status" value="1"/>
</dbReference>
<protein>
    <submittedName>
        <fullName evidence="2">Helix-turn-helix transcriptional regulator</fullName>
    </submittedName>
</protein>
<evidence type="ECO:0000313" key="2">
    <source>
        <dbReference type="EMBL" id="MBC2778757.1"/>
    </source>
</evidence>
<dbReference type="PROSITE" id="PS50043">
    <property type="entry name" value="HTH_LUXR_2"/>
    <property type="match status" value="1"/>
</dbReference>
<dbReference type="PRINTS" id="PR00038">
    <property type="entry name" value="HTHLUXR"/>
</dbReference>
<evidence type="ECO:0000313" key="3">
    <source>
        <dbReference type="Proteomes" id="UP000564378"/>
    </source>
</evidence>
<accession>A0A842I1I5</accession>
<dbReference type="AlphaFoldDB" id="A0A842I1I5"/>
<dbReference type="SMART" id="SM00421">
    <property type="entry name" value="HTH_LUXR"/>
    <property type="match status" value="1"/>
</dbReference>
<organism evidence="2 3">
    <name type="scientific">Parasphingopyxis marina</name>
    <dbReference type="NCBI Taxonomy" id="2761622"/>
    <lineage>
        <taxon>Bacteria</taxon>
        <taxon>Pseudomonadati</taxon>
        <taxon>Pseudomonadota</taxon>
        <taxon>Alphaproteobacteria</taxon>
        <taxon>Sphingomonadales</taxon>
        <taxon>Sphingomonadaceae</taxon>
        <taxon>Parasphingopyxis</taxon>
    </lineage>
</organism>
<dbReference type="GO" id="GO:0006355">
    <property type="term" value="P:regulation of DNA-templated transcription"/>
    <property type="evidence" value="ECO:0007669"/>
    <property type="project" value="InterPro"/>
</dbReference>
<dbReference type="Gene3D" id="1.10.10.10">
    <property type="entry name" value="Winged helix-like DNA-binding domain superfamily/Winged helix DNA-binding domain"/>
    <property type="match status" value="1"/>
</dbReference>
<dbReference type="SUPFAM" id="SSF46894">
    <property type="entry name" value="C-terminal effector domain of the bipartite response regulators"/>
    <property type="match status" value="1"/>
</dbReference>
<sequence length="197" mass="22585">MRAGAGRSLRLSPLLLHWISADTDWRVLVDADLRLIRANERASAFLNAEDKDKLFELVDDRLRVTDERVQSELRTCLRCGDAPGYVFVPKSDRHESDQLLRVKMLSKARGKRIFGLRLITSRVNTEEKLGELRDVFGLTPKQYQLIVEMLRGKTADDAAEAMNISIETARSHIRGIYAKLNVASREELFARIRPFYL</sequence>
<dbReference type="Pfam" id="PF00196">
    <property type="entry name" value="GerE"/>
    <property type="match status" value="1"/>
</dbReference>
<dbReference type="InterPro" id="IPR000792">
    <property type="entry name" value="Tscrpt_reg_LuxR_C"/>
</dbReference>
<dbReference type="GO" id="GO:0003677">
    <property type="term" value="F:DNA binding"/>
    <property type="evidence" value="ECO:0007669"/>
    <property type="project" value="InterPro"/>
</dbReference>
<evidence type="ECO:0000259" key="1">
    <source>
        <dbReference type="PROSITE" id="PS50043"/>
    </source>
</evidence>
<comment type="caution">
    <text evidence="2">The sequence shown here is derived from an EMBL/GenBank/DDBJ whole genome shotgun (WGS) entry which is preliminary data.</text>
</comment>
<dbReference type="InterPro" id="IPR016032">
    <property type="entry name" value="Sig_transdc_resp-reg_C-effctor"/>
</dbReference>